<keyword evidence="1" id="KW-0812">Transmembrane</keyword>
<dbReference type="Proteomes" id="UP000198251">
    <property type="component" value="Chromosome I"/>
</dbReference>
<proteinExistence type="predicted"/>
<evidence type="ECO:0000313" key="2">
    <source>
        <dbReference type="EMBL" id="SCG17030.1"/>
    </source>
</evidence>
<keyword evidence="1" id="KW-0472">Membrane</keyword>
<evidence type="ECO:0000256" key="1">
    <source>
        <dbReference type="SAM" id="Phobius"/>
    </source>
</evidence>
<keyword evidence="3" id="KW-1185">Reference proteome</keyword>
<evidence type="ECO:0000313" key="3">
    <source>
        <dbReference type="Proteomes" id="UP000198251"/>
    </source>
</evidence>
<name>A0A1C5GBC0_MICEH</name>
<keyword evidence="1" id="KW-1133">Transmembrane helix</keyword>
<protein>
    <submittedName>
        <fullName evidence="2">Uncharacterized protein</fullName>
    </submittedName>
</protein>
<accession>A0A1C5GBC0</accession>
<reference evidence="2 3" key="1">
    <citation type="submission" date="2016-06" db="EMBL/GenBank/DDBJ databases">
        <authorList>
            <person name="Kjaerup R.B."/>
            <person name="Dalgaard T.S."/>
            <person name="Juul-Madsen H.R."/>
        </authorList>
    </citation>
    <scope>NUCLEOTIDE SEQUENCE [LARGE SCALE GENOMIC DNA]</scope>
    <source>
        <strain evidence="2 3">DSM 43913</strain>
    </source>
</reference>
<dbReference type="GeneID" id="95803079"/>
<sequence length="102" mass="10631">MAATGPVGDHLRPLAVALLELSRPGTLPPYEHRSGWIFRVAVAVRAWLARSLTPVRLRVGLVVALGLLDVCVGAALVVAAGLLLRGVRAGPSRSPRPACSPP</sequence>
<organism evidence="2 3">
    <name type="scientific">Micromonospora echinofusca</name>
    <dbReference type="NCBI Taxonomy" id="47858"/>
    <lineage>
        <taxon>Bacteria</taxon>
        <taxon>Bacillati</taxon>
        <taxon>Actinomycetota</taxon>
        <taxon>Actinomycetes</taxon>
        <taxon>Micromonosporales</taxon>
        <taxon>Micromonosporaceae</taxon>
        <taxon>Micromonospora</taxon>
    </lineage>
</organism>
<dbReference type="AlphaFoldDB" id="A0A1C5GBC0"/>
<feature type="transmembrane region" description="Helical" evidence="1">
    <location>
        <begin position="59"/>
        <end position="84"/>
    </location>
</feature>
<gene>
    <name evidence="2" type="ORF">GA0070610_3333</name>
</gene>
<dbReference type="EMBL" id="LT607733">
    <property type="protein sequence ID" value="SCG17030.1"/>
    <property type="molecule type" value="Genomic_DNA"/>
</dbReference>
<dbReference type="RefSeq" id="WP_089000837.1">
    <property type="nucleotide sequence ID" value="NZ_LT607733.1"/>
</dbReference>